<feature type="transmembrane region" description="Helical" evidence="1">
    <location>
        <begin position="64"/>
        <end position="80"/>
    </location>
</feature>
<gene>
    <name evidence="2" type="ORF">HF849_08700</name>
</gene>
<evidence type="ECO:0008006" key="4">
    <source>
        <dbReference type="Google" id="ProtNLM"/>
    </source>
</evidence>
<sequence>MNVIIKKRDILYNIHLMLFVGTFIISYQLRGIVASGKLQSINLIAIIAILIILFTLRKYLNYKLLMLILITLLLTIYSQEINGRSIVENFVIISCVLIPTLLNVITIRDKEKFKAILFLYLKIFNFIVALLLIFAVIDRFTNNYIAKAFAEIFNNQTFYDSVYSDANTRYYSFMGHPLYNAQLFLMFYILNVLANRYFGKKINGVLITIISLSGVAFTASKTAIILISISLLTLNTYSKSKKVLYCIVLAILVVIFFKFGIFDNIIYRFTSGTLTSGRNEMWSILQDYNIFPIKFLSGYGSGFNSIYNSYVQGASMAFEYPIKLFQLEYGVLFTIFLYIIIFIYPLYTLIVRKHYTLIMSFIIVFLDVNTYNGIGLGMDIMLMFCVYTYIILNISNYLNQRETISLIET</sequence>
<feature type="transmembrane region" description="Helical" evidence="1">
    <location>
        <begin position="179"/>
        <end position="198"/>
    </location>
</feature>
<feature type="transmembrane region" description="Helical" evidence="1">
    <location>
        <begin position="243"/>
        <end position="267"/>
    </location>
</feature>
<accession>A0A7X9XP17</accession>
<dbReference type="Proteomes" id="UP000587880">
    <property type="component" value="Unassembled WGS sequence"/>
</dbReference>
<feature type="transmembrane region" description="Helical" evidence="1">
    <location>
        <begin position="117"/>
        <end position="137"/>
    </location>
</feature>
<dbReference type="RefSeq" id="WP_168981724.1">
    <property type="nucleotide sequence ID" value="NZ_JABAGD010000012.1"/>
</dbReference>
<evidence type="ECO:0000256" key="1">
    <source>
        <dbReference type="SAM" id="Phobius"/>
    </source>
</evidence>
<name>A0A7X9XP17_CLOBE</name>
<organism evidence="2 3">
    <name type="scientific">Clostridium beijerinckii</name>
    <name type="common">Clostridium MP</name>
    <dbReference type="NCBI Taxonomy" id="1520"/>
    <lineage>
        <taxon>Bacteria</taxon>
        <taxon>Bacillati</taxon>
        <taxon>Bacillota</taxon>
        <taxon>Clostridia</taxon>
        <taxon>Eubacteriales</taxon>
        <taxon>Clostridiaceae</taxon>
        <taxon>Clostridium</taxon>
    </lineage>
</organism>
<keyword evidence="1" id="KW-0812">Transmembrane</keyword>
<keyword evidence="1" id="KW-0472">Membrane</keyword>
<keyword evidence="1" id="KW-1133">Transmembrane helix</keyword>
<feature type="transmembrane region" description="Helical" evidence="1">
    <location>
        <begin position="327"/>
        <end position="347"/>
    </location>
</feature>
<comment type="caution">
    <text evidence="2">The sequence shown here is derived from an EMBL/GenBank/DDBJ whole genome shotgun (WGS) entry which is preliminary data.</text>
</comment>
<feature type="transmembrane region" description="Helical" evidence="1">
    <location>
        <begin position="12"/>
        <end position="29"/>
    </location>
</feature>
<reference evidence="2 3" key="1">
    <citation type="submission" date="2020-04" db="EMBL/GenBank/DDBJ databases">
        <authorList>
            <person name="Hitch T.C.A."/>
            <person name="Wylensek D."/>
            <person name="Clavel T."/>
        </authorList>
    </citation>
    <scope>NUCLEOTIDE SEQUENCE [LARGE SCALE GENOMIC DNA]</scope>
    <source>
        <strain evidence="2 3">WB01_NA02</strain>
    </source>
</reference>
<feature type="transmembrane region" description="Helical" evidence="1">
    <location>
        <begin position="86"/>
        <end position="105"/>
    </location>
</feature>
<feature type="transmembrane region" description="Helical" evidence="1">
    <location>
        <begin position="380"/>
        <end position="398"/>
    </location>
</feature>
<dbReference type="AlphaFoldDB" id="A0A7X9XP17"/>
<proteinExistence type="predicted"/>
<dbReference type="EMBL" id="JABAGD010000012">
    <property type="protein sequence ID" value="NMF04833.1"/>
    <property type="molecule type" value="Genomic_DNA"/>
</dbReference>
<feature type="transmembrane region" description="Helical" evidence="1">
    <location>
        <begin position="205"/>
        <end position="231"/>
    </location>
</feature>
<feature type="transmembrane region" description="Helical" evidence="1">
    <location>
        <begin position="41"/>
        <end position="57"/>
    </location>
</feature>
<evidence type="ECO:0000313" key="3">
    <source>
        <dbReference type="Proteomes" id="UP000587880"/>
    </source>
</evidence>
<evidence type="ECO:0000313" key="2">
    <source>
        <dbReference type="EMBL" id="NMF04833.1"/>
    </source>
</evidence>
<protein>
    <recommendedName>
        <fullName evidence="4">O-antigen polymerase</fullName>
    </recommendedName>
</protein>